<gene>
    <name evidence="1" type="ORF">M9H77_09163</name>
</gene>
<evidence type="ECO:0000313" key="1">
    <source>
        <dbReference type="EMBL" id="KAI5678213.1"/>
    </source>
</evidence>
<reference evidence="2" key="1">
    <citation type="journal article" date="2023" name="Nat. Plants">
        <title>Single-cell RNA sequencing provides a high-resolution roadmap for understanding the multicellular compartmentation of specialized metabolism.</title>
        <authorList>
            <person name="Sun S."/>
            <person name="Shen X."/>
            <person name="Li Y."/>
            <person name="Li Y."/>
            <person name="Wang S."/>
            <person name="Li R."/>
            <person name="Zhang H."/>
            <person name="Shen G."/>
            <person name="Guo B."/>
            <person name="Wei J."/>
            <person name="Xu J."/>
            <person name="St-Pierre B."/>
            <person name="Chen S."/>
            <person name="Sun C."/>
        </authorList>
    </citation>
    <scope>NUCLEOTIDE SEQUENCE [LARGE SCALE GENOMIC DNA]</scope>
</reference>
<evidence type="ECO:0000313" key="2">
    <source>
        <dbReference type="Proteomes" id="UP001060085"/>
    </source>
</evidence>
<name>A0ACC0C080_CATRO</name>
<sequence length="100" mass="11637">MISQLACFMGTVTVEKIWKSFGGYGRQLLRRRIGYGCGGLSMGWFAHHDRLATKNKQNAWVFEEEATDSEVMRRWIEAPAREWRSMQFTRVVALENIFCS</sequence>
<protein>
    <submittedName>
        <fullName evidence="1">Uncharacterized protein</fullName>
    </submittedName>
</protein>
<dbReference type="EMBL" id="CM044702">
    <property type="protein sequence ID" value="KAI5678213.1"/>
    <property type="molecule type" value="Genomic_DNA"/>
</dbReference>
<comment type="caution">
    <text evidence="1">The sequence shown here is derived from an EMBL/GenBank/DDBJ whole genome shotgun (WGS) entry which is preliminary data.</text>
</comment>
<organism evidence="1 2">
    <name type="scientific">Catharanthus roseus</name>
    <name type="common">Madagascar periwinkle</name>
    <name type="synonym">Vinca rosea</name>
    <dbReference type="NCBI Taxonomy" id="4058"/>
    <lineage>
        <taxon>Eukaryota</taxon>
        <taxon>Viridiplantae</taxon>
        <taxon>Streptophyta</taxon>
        <taxon>Embryophyta</taxon>
        <taxon>Tracheophyta</taxon>
        <taxon>Spermatophyta</taxon>
        <taxon>Magnoliopsida</taxon>
        <taxon>eudicotyledons</taxon>
        <taxon>Gunneridae</taxon>
        <taxon>Pentapetalae</taxon>
        <taxon>asterids</taxon>
        <taxon>lamiids</taxon>
        <taxon>Gentianales</taxon>
        <taxon>Apocynaceae</taxon>
        <taxon>Rauvolfioideae</taxon>
        <taxon>Vinceae</taxon>
        <taxon>Catharanthinae</taxon>
        <taxon>Catharanthus</taxon>
    </lineage>
</organism>
<dbReference type="Proteomes" id="UP001060085">
    <property type="component" value="Linkage Group LG02"/>
</dbReference>
<proteinExistence type="predicted"/>
<accession>A0ACC0C080</accession>
<keyword evidence="2" id="KW-1185">Reference proteome</keyword>